<evidence type="ECO:0000313" key="2">
    <source>
        <dbReference type="EMBL" id="AIE91266.1"/>
    </source>
</evidence>
<evidence type="ECO:0000256" key="1">
    <source>
        <dbReference type="SAM" id="Phobius"/>
    </source>
</evidence>
<feature type="transmembrane region" description="Helical" evidence="1">
    <location>
        <begin position="24"/>
        <end position="46"/>
    </location>
</feature>
<feature type="transmembrane region" description="Helical" evidence="1">
    <location>
        <begin position="104"/>
        <end position="122"/>
    </location>
</feature>
<feature type="transmembrane region" description="Helical" evidence="1">
    <location>
        <begin position="169"/>
        <end position="191"/>
    </location>
</feature>
<keyword evidence="1" id="KW-0472">Membrane</keyword>
<feature type="transmembrane region" description="Helical" evidence="1">
    <location>
        <begin position="356"/>
        <end position="378"/>
    </location>
</feature>
<name>A0A075FP09_9EURY</name>
<dbReference type="InterPro" id="IPR036927">
    <property type="entry name" value="Cyt_c_oxase-like_su1_sf"/>
</dbReference>
<dbReference type="Gene3D" id="1.20.210.10">
    <property type="entry name" value="Cytochrome c oxidase-like, subunit I domain"/>
    <property type="match status" value="1"/>
</dbReference>
<feature type="transmembrane region" description="Helical" evidence="1">
    <location>
        <begin position="134"/>
        <end position="157"/>
    </location>
</feature>
<feature type="transmembrane region" description="Helical" evidence="1">
    <location>
        <begin position="432"/>
        <end position="451"/>
    </location>
</feature>
<dbReference type="EMBL" id="KF900332">
    <property type="protein sequence ID" value="AIE91266.1"/>
    <property type="molecule type" value="Genomic_DNA"/>
</dbReference>
<feature type="transmembrane region" description="Helical" evidence="1">
    <location>
        <begin position="66"/>
        <end position="92"/>
    </location>
</feature>
<accession>A0A075FP09</accession>
<feature type="transmembrane region" description="Helical" evidence="1">
    <location>
        <begin position="318"/>
        <end position="336"/>
    </location>
</feature>
<feature type="transmembrane region" description="Helical" evidence="1">
    <location>
        <begin position="233"/>
        <end position="250"/>
    </location>
</feature>
<protein>
    <submittedName>
        <fullName evidence="2">Uncharacterized protein</fullName>
    </submittedName>
</protein>
<dbReference type="AlphaFoldDB" id="A0A075FP09"/>
<keyword evidence="1" id="KW-0812">Transmembrane</keyword>
<feature type="transmembrane region" description="Helical" evidence="1">
    <location>
        <begin position="203"/>
        <end position="221"/>
    </location>
</feature>
<keyword evidence="1" id="KW-1133">Transmembrane helix</keyword>
<feature type="transmembrane region" description="Helical" evidence="1">
    <location>
        <begin position="276"/>
        <end position="298"/>
    </location>
</feature>
<feature type="transmembrane region" description="Helical" evidence="1">
    <location>
        <begin position="390"/>
        <end position="412"/>
    </location>
</feature>
<sequence>MLEKALGPGIELVEGRSGSAARAWIVQSALWLMLGGLFTFEGFWLAHDPTALHSLSAWGYDPTAETLAATGKAVTAFGGVTMAIIGCGLHILPKLLGTDLASERNGTLVSFLYSGSVAVMIIGSHDPVILGVKVLIIGTGIHILAITAIVINQLLTLANRSGSISLPAWLILFGLMSESFNLIAGIATGAITDGDGQWLMYRIQSGGFFFLSTAGVVLYATSVASGNALWSRSLVGATLFGGLFTLQPLGSREGSLVADLFGLDAGEMAMGQSDMVVSSFLLALAAIPVIAFCANAMLTMRGGNSSGANPNMAGLAEMNLGVIAMIPVFVGALFVQTDSVSGTDALTGIAGTIDEMGRWAVLVPLNFGAALALYPSITGRQLASASRARTAFWLMSSGVLLGLMVTLTSNAIDIALLDAGVLDPSSLAHDLAVAGSVIFYFVVIAMILHCMNMVSGLFRGQIVGEGDEGASSIQVDSYNLASPTTVARILGSGAGMDTVIVPVGESDEAGSATDL</sequence>
<reference evidence="2" key="1">
    <citation type="journal article" date="2014" name="Genome Biol. Evol.">
        <title>Pangenome evidence for extensive interdomain horizontal transfer affecting lineage core and shell genes in uncultured planktonic thaumarchaeota and euryarchaeota.</title>
        <authorList>
            <person name="Deschamps P."/>
            <person name="Zivanovic Y."/>
            <person name="Moreira D."/>
            <person name="Rodriguez-Valera F."/>
            <person name="Lopez-Garcia P."/>
        </authorList>
    </citation>
    <scope>NUCLEOTIDE SEQUENCE</scope>
</reference>
<organism evidence="2">
    <name type="scientific">uncultured marine group II/III euryarchaeote AD1000_113_C07</name>
    <dbReference type="NCBI Taxonomy" id="1457718"/>
    <lineage>
        <taxon>Archaea</taxon>
        <taxon>Methanobacteriati</taxon>
        <taxon>Methanobacteriota</taxon>
        <taxon>environmental samples</taxon>
    </lineage>
</organism>
<proteinExistence type="predicted"/>